<comment type="caution">
    <text evidence="1">The sequence shown here is derived from an EMBL/GenBank/DDBJ whole genome shotgun (WGS) entry which is preliminary data.</text>
</comment>
<protein>
    <submittedName>
        <fullName evidence="1">Uncharacterized protein</fullName>
    </submittedName>
</protein>
<name>A0A9X1YN09_9BURK</name>
<dbReference type="EMBL" id="JAJLJH010000004">
    <property type="protein sequence ID" value="MCK9687382.1"/>
    <property type="molecule type" value="Genomic_DNA"/>
</dbReference>
<dbReference type="RefSeq" id="WP_275683419.1">
    <property type="nucleotide sequence ID" value="NZ_JAJLJH010000004.1"/>
</dbReference>
<accession>A0A9X1YN09</accession>
<keyword evidence="2" id="KW-1185">Reference proteome</keyword>
<dbReference type="AlphaFoldDB" id="A0A9X1YN09"/>
<dbReference type="Proteomes" id="UP001139353">
    <property type="component" value="Unassembled WGS sequence"/>
</dbReference>
<organism evidence="1 2">
    <name type="scientific">Scleromatobacter humisilvae</name>
    <dbReference type="NCBI Taxonomy" id="2897159"/>
    <lineage>
        <taxon>Bacteria</taxon>
        <taxon>Pseudomonadati</taxon>
        <taxon>Pseudomonadota</taxon>
        <taxon>Betaproteobacteria</taxon>
        <taxon>Burkholderiales</taxon>
        <taxon>Sphaerotilaceae</taxon>
        <taxon>Scleromatobacter</taxon>
    </lineage>
</organism>
<sequence length="85" mass="9402">MSKSAKGMLEASLKEEAERKERLRQALPAAVELLRTRQAGLIAPREIDEFIALNWLEWHGGTLRLTVTGSNVVSQSRANSTQARG</sequence>
<reference evidence="1" key="1">
    <citation type="submission" date="2021-11" db="EMBL/GenBank/DDBJ databases">
        <title>BS-T2-15 a new species belonging to the Comamonadaceae family isolated from the soil of a French oak forest.</title>
        <authorList>
            <person name="Mieszkin S."/>
            <person name="Alain K."/>
        </authorList>
    </citation>
    <scope>NUCLEOTIDE SEQUENCE</scope>
    <source>
        <strain evidence="1">BS-T2-15</strain>
    </source>
</reference>
<evidence type="ECO:0000313" key="1">
    <source>
        <dbReference type="EMBL" id="MCK9687382.1"/>
    </source>
</evidence>
<evidence type="ECO:0000313" key="2">
    <source>
        <dbReference type="Proteomes" id="UP001139353"/>
    </source>
</evidence>
<proteinExistence type="predicted"/>
<gene>
    <name evidence="1" type="ORF">LPC04_16885</name>
</gene>